<comment type="caution">
    <text evidence="1">The sequence shown here is derived from an EMBL/GenBank/DDBJ whole genome shotgun (WGS) entry which is preliminary data.</text>
</comment>
<accession>A0AAW2QGW6</accession>
<gene>
    <name evidence="1" type="ORF">Sradi_3602300</name>
</gene>
<name>A0AAW2QGW6_SESRA</name>
<organism evidence="1">
    <name type="scientific">Sesamum radiatum</name>
    <name type="common">Black benniseed</name>
    <dbReference type="NCBI Taxonomy" id="300843"/>
    <lineage>
        <taxon>Eukaryota</taxon>
        <taxon>Viridiplantae</taxon>
        <taxon>Streptophyta</taxon>
        <taxon>Embryophyta</taxon>
        <taxon>Tracheophyta</taxon>
        <taxon>Spermatophyta</taxon>
        <taxon>Magnoliopsida</taxon>
        <taxon>eudicotyledons</taxon>
        <taxon>Gunneridae</taxon>
        <taxon>Pentapetalae</taxon>
        <taxon>asterids</taxon>
        <taxon>lamiids</taxon>
        <taxon>Lamiales</taxon>
        <taxon>Pedaliaceae</taxon>
        <taxon>Sesamum</taxon>
    </lineage>
</organism>
<reference evidence="1" key="2">
    <citation type="journal article" date="2024" name="Plant">
        <title>Genomic evolution and insights into agronomic trait innovations of Sesamum species.</title>
        <authorList>
            <person name="Miao H."/>
            <person name="Wang L."/>
            <person name="Qu L."/>
            <person name="Liu H."/>
            <person name="Sun Y."/>
            <person name="Le M."/>
            <person name="Wang Q."/>
            <person name="Wei S."/>
            <person name="Zheng Y."/>
            <person name="Lin W."/>
            <person name="Duan Y."/>
            <person name="Cao H."/>
            <person name="Xiong S."/>
            <person name="Wang X."/>
            <person name="Wei L."/>
            <person name="Li C."/>
            <person name="Ma Q."/>
            <person name="Ju M."/>
            <person name="Zhao R."/>
            <person name="Li G."/>
            <person name="Mu C."/>
            <person name="Tian Q."/>
            <person name="Mei H."/>
            <person name="Zhang T."/>
            <person name="Gao T."/>
            <person name="Zhang H."/>
        </authorList>
    </citation>
    <scope>NUCLEOTIDE SEQUENCE</scope>
    <source>
        <strain evidence="1">G02</strain>
    </source>
</reference>
<dbReference type="EMBL" id="JACGWJ010000015">
    <property type="protein sequence ID" value="KAL0367122.1"/>
    <property type="molecule type" value="Genomic_DNA"/>
</dbReference>
<dbReference type="AlphaFoldDB" id="A0AAW2QGW6"/>
<evidence type="ECO:0000313" key="1">
    <source>
        <dbReference type="EMBL" id="KAL0367122.1"/>
    </source>
</evidence>
<proteinExistence type="predicted"/>
<sequence>MPMGYQPLKFQKFDGKSNLDALGPLVYSSRNLTQILRKLATRAHDIELSMTTSVFEGPPIQELRKIKEKQEVKKGGKSFSKDLSKESIAMNVAPFKLKSTIKDNIVPKNNVHYKKPQRKLTLKEMMARQYPLLDSDVFGIFDDLLEANLINLQKTK</sequence>
<reference evidence="1" key="1">
    <citation type="submission" date="2020-06" db="EMBL/GenBank/DDBJ databases">
        <authorList>
            <person name="Li T."/>
            <person name="Hu X."/>
            <person name="Zhang T."/>
            <person name="Song X."/>
            <person name="Zhang H."/>
            <person name="Dai N."/>
            <person name="Sheng W."/>
            <person name="Hou X."/>
            <person name="Wei L."/>
        </authorList>
    </citation>
    <scope>NUCLEOTIDE SEQUENCE</scope>
    <source>
        <strain evidence="1">G02</strain>
        <tissue evidence="1">Leaf</tissue>
    </source>
</reference>
<protein>
    <submittedName>
        <fullName evidence="1">Uncharacterized protein</fullName>
    </submittedName>
</protein>